<gene>
    <name evidence="2" type="ORF">TNIN_159781</name>
</gene>
<dbReference type="EMBL" id="BMAV01004077">
    <property type="protein sequence ID" value="GFY44119.1"/>
    <property type="molecule type" value="Genomic_DNA"/>
</dbReference>
<feature type="region of interest" description="Disordered" evidence="1">
    <location>
        <begin position="97"/>
        <end position="149"/>
    </location>
</feature>
<accession>A0A8X7BW40</accession>
<comment type="caution">
    <text evidence="2">The sequence shown here is derived from an EMBL/GenBank/DDBJ whole genome shotgun (WGS) entry which is preliminary data.</text>
</comment>
<evidence type="ECO:0000256" key="1">
    <source>
        <dbReference type="SAM" id="MobiDB-lite"/>
    </source>
</evidence>
<evidence type="ECO:0000313" key="2">
    <source>
        <dbReference type="EMBL" id="GFY44119.1"/>
    </source>
</evidence>
<dbReference type="AlphaFoldDB" id="A0A8X7BW40"/>
<sequence length="149" mass="16494">MDSTEESPIAFRTRGTCTFEEAATNGFCKLCAARFPSMEGLWTHLRDDTASVVAKDIGYGSLPNLLFASIGYQTFSLQGMWSCPHLPHASGQLLPTWQSPRPRVHKDRGTFSGPVRASPPTPQVPSQTFPHDNVARRREFHRTPPLRGG</sequence>
<name>A0A8X7BW40_9ARAC</name>
<organism evidence="2 3">
    <name type="scientific">Trichonephila inaurata madagascariensis</name>
    <dbReference type="NCBI Taxonomy" id="2747483"/>
    <lineage>
        <taxon>Eukaryota</taxon>
        <taxon>Metazoa</taxon>
        <taxon>Ecdysozoa</taxon>
        <taxon>Arthropoda</taxon>
        <taxon>Chelicerata</taxon>
        <taxon>Arachnida</taxon>
        <taxon>Araneae</taxon>
        <taxon>Araneomorphae</taxon>
        <taxon>Entelegynae</taxon>
        <taxon>Araneoidea</taxon>
        <taxon>Nephilidae</taxon>
        <taxon>Trichonephila</taxon>
        <taxon>Trichonephila inaurata</taxon>
    </lineage>
</organism>
<keyword evidence="3" id="KW-1185">Reference proteome</keyword>
<proteinExistence type="predicted"/>
<evidence type="ECO:0008006" key="4">
    <source>
        <dbReference type="Google" id="ProtNLM"/>
    </source>
</evidence>
<protein>
    <recommendedName>
        <fullName evidence="4">C2H2-type domain-containing protein</fullName>
    </recommendedName>
</protein>
<reference evidence="2" key="1">
    <citation type="submission" date="2020-08" db="EMBL/GenBank/DDBJ databases">
        <title>Multicomponent nature underlies the extraordinary mechanical properties of spider dragline silk.</title>
        <authorList>
            <person name="Kono N."/>
            <person name="Nakamura H."/>
            <person name="Mori M."/>
            <person name="Yoshida Y."/>
            <person name="Ohtoshi R."/>
            <person name="Malay A.D."/>
            <person name="Moran D.A.P."/>
            <person name="Tomita M."/>
            <person name="Numata K."/>
            <person name="Arakawa K."/>
        </authorList>
    </citation>
    <scope>NUCLEOTIDE SEQUENCE</scope>
</reference>
<dbReference type="Proteomes" id="UP000886998">
    <property type="component" value="Unassembled WGS sequence"/>
</dbReference>
<evidence type="ECO:0000313" key="3">
    <source>
        <dbReference type="Proteomes" id="UP000886998"/>
    </source>
</evidence>